<gene>
    <name evidence="1" type="ORF">AALO_G00202200</name>
</gene>
<evidence type="ECO:0000313" key="2">
    <source>
        <dbReference type="Proteomes" id="UP000823561"/>
    </source>
</evidence>
<dbReference type="AlphaFoldDB" id="A0AAV6G7R6"/>
<comment type="caution">
    <text evidence="1">The sequence shown here is derived from an EMBL/GenBank/DDBJ whole genome shotgun (WGS) entry which is preliminary data.</text>
</comment>
<proteinExistence type="predicted"/>
<evidence type="ECO:0000313" key="1">
    <source>
        <dbReference type="EMBL" id="KAG5269452.1"/>
    </source>
</evidence>
<dbReference type="Proteomes" id="UP000823561">
    <property type="component" value="Chromosome 15"/>
</dbReference>
<name>A0AAV6G7R6_9TELE</name>
<organism evidence="1 2">
    <name type="scientific">Alosa alosa</name>
    <name type="common">allis shad</name>
    <dbReference type="NCBI Taxonomy" id="278164"/>
    <lineage>
        <taxon>Eukaryota</taxon>
        <taxon>Metazoa</taxon>
        <taxon>Chordata</taxon>
        <taxon>Craniata</taxon>
        <taxon>Vertebrata</taxon>
        <taxon>Euteleostomi</taxon>
        <taxon>Actinopterygii</taxon>
        <taxon>Neopterygii</taxon>
        <taxon>Teleostei</taxon>
        <taxon>Clupei</taxon>
        <taxon>Clupeiformes</taxon>
        <taxon>Clupeoidei</taxon>
        <taxon>Clupeidae</taxon>
        <taxon>Alosa</taxon>
    </lineage>
</organism>
<sequence>MDGVEHAIAVFTALPQLFPSQSKARSQIEAIFHVLTPSENPDTFLRTQSISSCPVRRRKLPSRRWSNNIVHISAREIS</sequence>
<protein>
    <submittedName>
        <fullName evidence="1">Uncharacterized protein</fullName>
    </submittedName>
</protein>
<reference evidence="1" key="1">
    <citation type="submission" date="2020-10" db="EMBL/GenBank/DDBJ databases">
        <title>Chromosome-scale genome assembly of the Allis shad, Alosa alosa.</title>
        <authorList>
            <person name="Margot Z."/>
            <person name="Christophe K."/>
            <person name="Cabau C."/>
            <person name="Louis A."/>
            <person name="Berthelot C."/>
            <person name="Parey E."/>
            <person name="Roest Crollius H."/>
            <person name="Montfort J."/>
            <person name="Robinson-Rechavi M."/>
            <person name="Bucao C."/>
            <person name="Bouchez O."/>
            <person name="Gislard M."/>
            <person name="Lluch J."/>
            <person name="Milhes M."/>
            <person name="Lampietro C."/>
            <person name="Lopez Roques C."/>
            <person name="Donnadieu C."/>
            <person name="Braasch I."/>
            <person name="Desvignes T."/>
            <person name="Postlethwait J."/>
            <person name="Bobe J."/>
            <person name="Guiguen Y."/>
        </authorList>
    </citation>
    <scope>NUCLEOTIDE SEQUENCE</scope>
    <source>
        <strain evidence="1">M-15738</strain>
        <tissue evidence="1">Blood</tissue>
    </source>
</reference>
<dbReference type="EMBL" id="JADWDJ010000015">
    <property type="protein sequence ID" value="KAG5269452.1"/>
    <property type="molecule type" value="Genomic_DNA"/>
</dbReference>
<accession>A0AAV6G7R6</accession>
<keyword evidence="2" id="KW-1185">Reference proteome</keyword>